<dbReference type="InterPro" id="IPR051339">
    <property type="entry name" value="DnaJ_subfamily_B"/>
</dbReference>
<dbReference type="PANTHER" id="PTHR24078:SF577">
    <property type="entry name" value="OS05G0562300 PROTEIN"/>
    <property type="match status" value="1"/>
</dbReference>
<reference evidence="4 5" key="1">
    <citation type="journal article" date="2023" name="Life. Sci Alliance">
        <title>Evolutionary insights into 3D genome organization and epigenetic landscape of Vigna mungo.</title>
        <authorList>
            <person name="Junaid A."/>
            <person name="Singh B."/>
            <person name="Bhatia S."/>
        </authorList>
    </citation>
    <scope>NUCLEOTIDE SEQUENCE [LARGE SCALE GENOMIC DNA]</scope>
    <source>
        <strain evidence="4">Urdbean</strain>
    </source>
</reference>
<dbReference type="Proteomes" id="UP001374535">
    <property type="component" value="Chromosome 4"/>
</dbReference>
<name>A0AAQ3NNI4_VIGMU</name>
<dbReference type="InterPro" id="IPR008971">
    <property type="entry name" value="HSP40/DnaJ_pept-bd"/>
</dbReference>
<dbReference type="PANTHER" id="PTHR24078">
    <property type="entry name" value="DNAJ HOMOLOG SUBFAMILY C MEMBER"/>
    <property type="match status" value="1"/>
</dbReference>
<dbReference type="Pfam" id="PF01556">
    <property type="entry name" value="DnaJ_C"/>
    <property type="match status" value="1"/>
</dbReference>
<keyword evidence="5" id="KW-1185">Reference proteome</keyword>
<dbReference type="GO" id="GO:0006457">
    <property type="term" value="P:protein folding"/>
    <property type="evidence" value="ECO:0007669"/>
    <property type="project" value="InterPro"/>
</dbReference>
<dbReference type="GO" id="GO:0005829">
    <property type="term" value="C:cytosol"/>
    <property type="evidence" value="ECO:0007669"/>
    <property type="project" value="TreeGrafter"/>
</dbReference>
<feature type="region of interest" description="Disordered" evidence="2">
    <location>
        <begin position="214"/>
        <end position="279"/>
    </location>
</feature>
<dbReference type="EMBL" id="CP144697">
    <property type="protein sequence ID" value="WVZ13574.1"/>
    <property type="molecule type" value="Genomic_DNA"/>
</dbReference>
<accession>A0AAQ3NNI4</accession>
<feature type="compositionally biased region" description="Polar residues" evidence="2">
    <location>
        <begin position="219"/>
        <end position="232"/>
    </location>
</feature>
<protein>
    <recommendedName>
        <fullName evidence="3">Chaperone DnaJ C-terminal domain-containing protein</fullName>
    </recommendedName>
</protein>
<dbReference type="Gene3D" id="2.60.260.20">
    <property type="entry name" value="Urease metallochaperone UreE, N-terminal domain"/>
    <property type="match status" value="1"/>
</dbReference>
<evidence type="ECO:0000256" key="1">
    <source>
        <dbReference type="ARBA" id="ARBA00023186"/>
    </source>
</evidence>
<dbReference type="GO" id="GO:0051087">
    <property type="term" value="F:protein-folding chaperone binding"/>
    <property type="evidence" value="ECO:0007669"/>
    <property type="project" value="TreeGrafter"/>
</dbReference>
<proteinExistence type="predicted"/>
<keyword evidence="1" id="KW-0143">Chaperone</keyword>
<evidence type="ECO:0000313" key="5">
    <source>
        <dbReference type="Proteomes" id="UP001374535"/>
    </source>
</evidence>
<organism evidence="4 5">
    <name type="scientific">Vigna mungo</name>
    <name type="common">Black gram</name>
    <name type="synonym">Phaseolus mungo</name>
    <dbReference type="NCBI Taxonomy" id="3915"/>
    <lineage>
        <taxon>Eukaryota</taxon>
        <taxon>Viridiplantae</taxon>
        <taxon>Streptophyta</taxon>
        <taxon>Embryophyta</taxon>
        <taxon>Tracheophyta</taxon>
        <taxon>Spermatophyta</taxon>
        <taxon>Magnoliopsida</taxon>
        <taxon>eudicotyledons</taxon>
        <taxon>Gunneridae</taxon>
        <taxon>Pentapetalae</taxon>
        <taxon>rosids</taxon>
        <taxon>fabids</taxon>
        <taxon>Fabales</taxon>
        <taxon>Fabaceae</taxon>
        <taxon>Papilionoideae</taxon>
        <taxon>50 kb inversion clade</taxon>
        <taxon>NPAAA clade</taxon>
        <taxon>indigoferoid/millettioid clade</taxon>
        <taxon>Phaseoleae</taxon>
        <taxon>Vigna</taxon>
    </lineage>
</organism>
<evidence type="ECO:0000259" key="3">
    <source>
        <dbReference type="Pfam" id="PF01556"/>
    </source>
</evidence>
<dbReference type="GO" id="GO:0051082">
    <property type="term" value="F:unfolded protein binding"/>
    <property type="evidence" value="ECO:0007669"/>
    <property type="project" value="InterPro"/>
</dbReference>
<dbReference type="SUPFAM" id="SSF49493">
    <property type="entry name" value="HSP40/DnaJ peptide-binding domain"/>
    <property type="match status" value="1"/>
</dbReference>
<dbReference type="AlphaFoldDB" id="A0AAQ3NNI4"/>
<dbReference type="InterPro" id="IPR002939">
    <property type="entry name" value="DnaJ_C"/>
</dbReference>
<gene>
    <name evidence="4" type="ORF">V8G54_011140</name>
</gene>
<sequence length="279" mass="30814">MNSFDFSELALDIYRKSNLIAILQNGDYQGLVVVCIGTLTLPKLSPSSPYSSSSTQPLSFVPPFPIFVKIFFNRCVFLVHSTLYFDFVKQSALFSIPSSSRVLGVPSRRCSIPSLKATKVSVEVVLAFLVFRLCGGVRVRASRGFTSGIGLEIARQRKLVEEVFLVQLQPGWKKGTKLMYLEKGYELENHRLADLVLFIYEELHRVYTRDGDDLETTKRSSAAKNDDASNVGNVVDSPDDDGGEEFAGVGGCAPGFPVPHQLKGGKYGFGFPLEKKKKP</sequence>
<evidence type="ECO:0000256" key="2">
    <source>
        <dbReference type="SAM" id="MobiDB-lite"/>
    </source>
</evidence>
<evidence type="ECO:0000313" key="4">
    <source>
        <dbReference type="EMBL" id="WVZ13574.1"/>
    </source>
</evidence>
<feature type="domain" description="Chaperone DnaJ C-terminal" evidence="3">
    <location>
        <begin position="158"/>
        <end position="217"/>
    </location>
</feature>